<dbReference type="InterPro" id="IPR001878">
    <property type="entry name" value="Znf_CCHC"/>
</dbReference>
<keyword evidence="7" id="KW-1185">Reference proteome</keyword>
<dbReference type="EMBL" id="JABSTU010000009">
    <property type="protein sequence ID" value="KAH8022422.1"/>
    <property type="molecule type" value="Genomic_DNA"/>
</dbReference>
<keyword evidence="2" id="KW-0175">Coiled coil</keyword>
<keyword evidence="1" id="KW-0479">Metal-binding</keyword>
<keyword evidence="4" id="KW-1133">Transmembrane helix</keyword>
<feature type="compositionally biased region" description="Polar residues" evidence="3">
    <location>
        <begin position="115"/>
        <end position="128"/>
    </location>
</feature>
<sequence>MRRQHRAANAAQEAERQRKRQAEKGDEGRRQDAEAVRASEPSSRPKPFEPVNVPRGRGSSVKCYMLGIVFVVMALSGMLLYHAYGAEKAWLSNEVFHERGPAPGIVQQAVPATTVRDSTAPGSTNSRTHPADTMPVACVTGENIKESVVPEDGVCDYLVFAHVTLDESNSHFVGTGRHAARLSSATQFLLSVSQRDSADLASQLGDEARASRVMGRYRTTRIRGYGFARYDLRDTEPDRKQLKKLHSLLKKVRHLDGGEELVVFMGVRFILEPATRPNRLKELMKDISKDHFKTIIRPRGGMDVKKTDLLIFKRSLAKAASLTAEQVFDDTLCTNPFQNIFVVATPFEANARAYARVQEISMGSTVIGLAAYVAASDNTCKGVIRGINVDLSDAELTEMIVNRRNPDALGVRRIKKTPTVIVLLDGQKVPQHVVCDGVRYPCSLYRRQVDVCYACGDLGHRSDVCPKGDEQKKCRGCGMQSPSPDHQCDPTCAICGGAHPTADRKCRKRFQVPYIVRQRRRRRRRRARRGSDTAGGEEGLAEEESFSSAHRSRSASRGRSRSRGRSGSKSRSRSRGRDKGSSRSRSRGRSGSKGRVQKQMSWADKARMNIPSGQKVTQGILPEQKREQSEILMLKKENAELKEALRTLRAEFELFRNSREPREVATPIPVQAGGSNKRKAVSPPTIAESVAMQSDESPAQVSEKNVLASLTAIEESLKHVSEALAIQSSTIERMDGSVSHLTRRVGILESKMKMIDSSKLKTTNAGTIAKAKIVQQDSDATSSPQAMLLQ</sequence>
<evidence type="ECO:0000256" key="1">
    <source>
        <dbReference type="PROSITE-ProRule" id="PRU00047"/>
    </source>
</evidence>
<feature type="region of interest" description="Disordered" evidence="3">
    <location>
        <begin position="517"/>
        <end position="606"/>
    </location>
</feature>
<dbReference type="GO" id="GO:0003676">
    <property type="term" value="F:nucleic acid binding"/>
    <property type="evidence" value="ECO:0007669"/>
    <property type="project" value="InterPro"/>
</dbReference>
<protein>
    <recommendedName>
        <fullName evidence="5">CCHC-type domain-containing protein</fullName>
    </recommendedName>
</protein>
<dbReference type="Proteomes" id="UP000821866">
    <property type="component" value="Chromosome 7"/>
</dbReference>
<keyword evidence="4" id="KW-0472">Membrane</keyword>
<proteinExistence type="predicted"/>
<feature type="transmembrane region" description="Helical" evidence="4">
    <location>
        <begin position="63"/>
        <end position="84"/>
    </location>
</feature>
<evidence type="ECO:0000256" key="3">
    <source>
        <dbReference type="SAM" id="MobiDB-lite"/>
    </source>
</evidence>
<accession>A0A9J6DKG9</accession>
<dbReference type="AlphaFoldDB" id="A0A9J6DKG9"/>
<evidence type="ECO:0000259" key="5">
    <source>
        <dbReference type="PROSITE" id="PS50158"/>
    </source>
</evidence>
<feature type="region of interest" description="Disordered" evidence="3">
    <location>
        <begin position="1"/>
        <end position="54"/>
    </location>
</feature>
<reference evidence="6" key="2">
    <citation type="submission" date="2021-09" db="EMBL/GenBank/DDBJ databases">
        <authorList>
            <person name="Jia N."/>
            <person name="Wang J."/>
            <person name="Shi W."/>
            <person name="Du L."/>
            <person name="Sun Y."/>
            <person name="Zhan W."/>
            <person name="Jiang J."/>
            <person name="Wang Q."/>
            <person name="Zhang B."/>
            <person name="Ji P."/>
            <person name="Sakyi L.B."/>
            <person name="Cui X."/>
            <person name="Yuan T."/>
            <person name="Jiang B."/>
            <person name="Yang W."/>
            <person name="Lam T.T.-Y."/>
            <person name="Chang Q."/>
            <person name="Ding S."/>
            <person name="Wang X."/>
            <person name="Zhu J."/>
            <person name="Ruan X."/>
            <person name="Zhao L."/>
            <person name="Wei J."/>
            <person name="Que T."/>
            <person name="Du C."/>
            <person name="Cheng J."/>
            <person name="Dai P."/>
            <person name="Han X."/>
            <person name="Huang E."/>
            <person name="Gao Y."/>
            <person name="Liu J."/>
            <person name="Shao H."/>
            <person name="Ye R."/>
            <person name="Li L."/>
            <person name="Wei W."/>
            <person name="Wang X."/>
            <person name="Wang C."/>
            <person name="Huo Q."/>
            <person name="Li W."/>
            <person name="Guo W."/>
            <person name="Chen H."/>
            <person name="Chen S."/>
            <person name="Zhou L."/>
            <person name="Zhou L."/>
            <person name="Ni X."/>
            <person name="Tian J."/>
            <person name="Zhou Y."/>
            <person name="Sheng Y."/>
            <person name="Liu T."/>
            <person name="Pan Y."/>
            <person name="Xia L."/>
            <person name="Li J."/>
            <person name="Zhao F."/>
            <person name="Cao W."/>
        </authorList>
    </citation>
    <scope>NUCLEOTIDE SEQUENCE</scope>
    <source>
        <strain evidence="6">Rmic-2018</strain>
        <tissue evidence="6">Larvae</tissue>
    </source>
</reference>
<dbReference type="PROSITE" id="PS50158">
    <property type="entry name" value="ZF_CCHC"/>
    <property type="match status" value="1"/>
</dbReference>
<keyword evidence="4" id="KW-0812">Transmembrane</keyword>
<keyword evidence="1" id="KW-0862">Zinc</keyword>
<comment type="caution">
    <text evidence="6">The sequence shown here is derived from an EMBL/GenBank/DDBJ whole genome shotgun (WGS) entry which is preliminary data.</text>
</comment>
<feature type="compositionally biased region" description="Basic residues" evidence="3">
    <location>
        <begin position="550"/>
        <end position="574"/>
    </location>
</feature>
<feature type="compositionally biased region" description="Basic and acidic residues" evidence="3">
    <location>
        <begin position="13"/>
        <end position="37"/>
    </location>
</feature>
<feature type="coiled-coil region" evidence="2">
    <location>
        <begin position="624"/>
        <end position="658"/>
    </location>
</feature>
<evidence type="ECO:0000256" key="2">
    <source>
        <dbReference type="SAM" id="Coils"/>
    </source>
</evidence>
<gene>
    <name evidence="6" type="ORF">HPB51_024152</name>
</gene>
<name>A0A9J6DKG9_RHIMP</name>
<organism evidence="6 7">
    <name type="scientific">Rhipicephalus microplus</name>
    <name type="common">Cattle tick</name>
    <name type="synonym">Boophilus microplus</name>
    <dbReference type="NCBI Taxonomy" id="6941"/>
    <lineage>
        <taxon>Eukaryota</taxon>
        <taxon>Metazoa</taxon>
        <taxon>Ecdysozoa</taxon>
        <taxon>Arthropoda</taxon>
        <taxon>Chelicerata</taxon>
        <taxon>Arachnida</taxon>
        <taxon>Acari</taxon>
        <taxon>Parasitiformes</taxon>
        <taxon>Ixodida</taxon>
        <taxon>Ixodoidea</taxon>
        <taxon>Ixodidae</taxon>
        <taxon>Rhipicephalinae</taxon>
        <taxon>Rhipicephalus</taxon>
        <taxon>Boophilus</taxon>
    </lineage>
</organism>
<evidence type="ECO:0000313" key="6">
    <source>
        <dbReference type="EMBL" id="KAH8022422.1"/>
    </source>
</evidence>
<feature type="region of interest" description="Disordered" evidence="3">
    <location>
        <begin position="114"/>
        <end position="133"/>
    </location>
</feature>
<dbReference type="GO" id="GO:0008270">
    <property type="term" value="F:zinc ion binding"/>
    <property type="evidence" value="ECO:0007669"/>
    <property type="project" value="UniProtKB-KW"/>
</dbReference>
<feature type="domain" description="CCHC-type" evidence="5">
    <location>
        <begin position="452"/>
        <end position="467"/>
    </location>
</feature>
<evidence type="ECO:0000313" key="7">
    <source>
        <dbReference type="Proteomes" id="UP000821866"/>
    </source>
</evidence>
<evidence type="ECO:0000256" key="4">
    <source>
        <dbReference type="SAM" id="Phobius"/>
    </source>
</evidence>
<feature type="compositionally biased region" description="Basic residues" evidence="3">
    <location>
        <begin position="517"/>
        <end position="528"/>
    </location>
</feature>
<keyword evidence="1" id="KW-0863">Zinc-finger</keyword>
<reference evidence="6" key="1">
    <citation type="journal article" date="2020" name="Cell">
        <title>Large-Scale Comparative Analyses of Tick Genomes Elucidate Their Genetic Diversity and Vector Capacities.</title>
        <authorList>
            <consortium name="Tick Genome and Microbiome Consortium (TIGMIC)"/>
            <person name="Jia N."/>
            <person name="Wang J."/>
            <person name="Shi W."/>
            <person name="Du L."/>
            <person name="Sun Y."/>
            <person name="Zhan W."/>
            <person name="Jiang J.F."/>
            <person name="Wang Q."/>
            <person name="Zhang B."/>
            <person name="Ji P."/>
            <person name="Bell-Sakyi L."/>
            <person name="Cui X.M."/>
            <person name="Yuan T.T."/>
            <person name="Jiang B.G."/>
            <person name="Yang W.F."/>
            <person name="Lam T.T."/>
            <person name="Chang Q.C."/>
            <person name="Ding S.J."/>
            <person name="Wang X.J."/>
            <person name="Zhu J.G."/>
            <person name="Ruan X.D."/>
            <person name="Zhao L."/>
            <person name="Wei J.T."/>
            <person name="Ye R.Z."/>
            <person name="Que T.C."/>
            <person name="Du C.H."/>
            <person name="Zhou Y.H."/>
            <person name="Cheng J.X."/>
            <person name="Dai P.F."/>
            <person name="Guo W.B."/>
            <person name="Han X.H."/>
            <person name="Huang E.J."/>
            <person name="Li L.F."/>
            <person name="Wei W."/>
            <person name="Gao Y.C."/>
            <person name="Liu J.Z."/>
            <person name="Shao H.Z."/>
            <person name="Wang X."/>
            <person name="Wang C.C."/>
            <person name="Yang T.C."/>
            <person name="Huo Q.B."/>
            <person name="Li W."/>
            <person name="Chen H.Y."/>
            <person name="Chen S.E."/>
            <person name="Zhou L.G."/>
            <person name="Ni X.B."/>
            <person name="Tian J.H."/>
            <person name="Sheng Y."/>
            <person name="Liu T."/>
            <person name="Pan Y.S."/>
            <person name="Xia L.Y."/>
            <person name="Li J."/>
            <person name="Zhao F."/>
            <person name="Cao W.C."/>
        </authorList>
    </citation>
    <scope>NUCLEOTIDE SEQUENCE</scope>
    <source>
        <strain evidence="6">Rmic-2018</strain>
    </source>
</reference>
<feature type="compositionally biased region" description="Basic residues" evidence="3">
    <location>
        <begin position="582"/>
        <end position="596"/>
    </location>
</feature>